<dbReference type="Proteomes" id="UP000326565">
    <property type="component" value="Unassembled WGS sequence"/>
</dbReference>
<dbReference type="AlphaFoldDB" id="A0A5N5WIW5"/>
<keyword evidence="2" id="KW-1185">Reference proteome</keyword>
<name>A0A5N5WIW5_9EURO</name>
<dbReference type="EMBL" id="ML732465">
    <property type="protein sequence ID" value="KAB8067597.1"/>
    <property type="molecule type" value="Genomic_DNA"/>
</dbReference>
<protein>
    <submittedName>
        <fullName evidence="1">Uncharacterized protein</fullName>
    </submittedName>
</protein>
<evidence type="ECO:0000313" key="2">
    <source>
        <dbReference type="Proteomes" id="UP000326565"/>
    </source>
</evidence>
<accession>A0A5N5WIW5</accession>
<reference evidence="1 2" key="1">
    <citation type="submission" date="2019-04" db="EMBL/GenBank/DDBJ databases">
        <title>Friends and foes A comparative genomics study of 23 Aspergillus species from section Flavi.</title>
        <authorList>
            <consortium name="DOE Joint Genome Institute"/>
            <person name="Kjaerbolling I."/>
            <person name="Vesth T."/>
            <person name="Frisvad J.C."/>
            <person name="Nybo J.L."/>
            <person name="Theobald S."/>
            <person name="Kildgaard S."/>
            <person name="Isbrandt T."/>
            <person name="Kuo A."/>
            <person name="Sato A."/>
            <person name="Lyhne E.K."/>
            <person name="Kogle M.E."/>
            <person name="Wiebenga A."/>
            <person name="Kun R.S."/>
            <person name="Lubbers R.J."/>
            <person name="Makela M.R."/>
            <person name="Barry K."/>
            <person name="Chovatia M."/>
            <person name="Clum A."/>
            <person name="Daum C."/>
            <person name="Haridas S."/>
            <person name="He G."/>
            <person name="LaButti K."/>
            <person name="Lipzen A."/>
            <person name="Mondo S."/>
            <person name="Riley R."/>
            <person name="Salamov A."/>
            <person name="Simmons B.A."/>
            <person name="Magnuson J.K."/>
            <person name="Henrissat B."/>
            <person name="Mortensen U.H."/>
            <person name="Larsen T.O."/>
            <person name="Devries R.P."/>
            <person name="Grigoriev I.V."/>
            <person name="Machida M."/>
            <person name="Baker S.E."/>
            <person name="Andersen M.R."/>
        </authorList>
    </citation>
    <scope>NUCLEOTIDE SEQUENCE [LARGE SCALE GENOMIC DNA]</scope>
    <source>
        <strain evidence="1 2">CBS 151.66</strain>
    </source>
</reference>
<organism evidence="1 2">
    <name type="scientific">Aspergillus leporis</name>
    <dbReference type="NCBI Taxonomy" id="41062"/>
    <lineage>
        <taxon>Eukaryota</taxon>
        <taxon>Fungi</taxon>
        <taxon>Dikarya</taxon>
        <taxon>Ascomycota</taxon>
        <taxon>Pezizomycotina</taxon>
        <taxon>Eurotiomycetes</taxon>
        <taxon>Eurotiomycetidae</taxon>
        <taxon>Eurotiales</taxon>
        <taxon>Aspergillaceae</taxon>
        <taxon>Aspergillus</taxon>
        <taxon>Aspergillus subgen. Circumdati</taxon>
    </lineage>
</organism>
<proteinExistence type="predicted"/>
<evidence type="ECO:0000313" key="1">
    <source>
        <dbReference type="EMBL" id="KAB8067597.1"/>
    </source>
</evidence>
<sequence>MHPILGYFGPERRQFCLTILLLVVTQPAGFRKPVETAKEAWSAREVVVVSEENLQPSSRREGCAVGFAKQNSGNKETLGFQTLAVFVRTP</sequence>
<gene>
    <name evidence="1" type="ORF">BDV29DRAFT_185864</name>
</gene>